<reference evidence="1" key="1">
    <citation type="submission" date="2015-07" db="EMBL/GenBank/DDBJ databases">
        <title>Transcriptome Assembly of Anthurium amnicola.</title>
        <authorList>
            <person name="Suzuki J."/>
        </authorList>
    </citation>
    <scope>NUCLEOTIDE SEQUENCE</scope>
</reference>
<dbReference type="AlphaFoldDB" id="A0A1D1Y499"/>
<dbReference type="Gene3D" id="3.90.550.50">
    <property type="match status" value="1"/>
</dbReference>
<dbReference type="Pfam" id="PF04646">
    <property type="entry name" value="DUF604"/>
    <property type="match status" value="1"/>
</dbReference>
<keyword evidence="1" id="KW-0328">Glycosyltransferase</keyword>
<gene>
    <name evidence="1" type="primary">c1galt1a_1</name>
    <name evidence="1" type="ORF">g.52358</name>
</gene>
<dbReference type="EMBL" id="GDJX01018518">
    <property type="protein sequence ID" value="JAT49418.1"/>
    <property type="molecule type" value="Transcribed_RNA"/>
</dbReference>
<keyword evidence="1" id="KW-0808">Transferase</keyword>
<dbReference type="InterPro" id="IPR006740">
    <property type="entry name" value="DUF604"/>
</dbReference>
<dbReference type="FunFam" id="3.90.550.50:FF:000038">
    <property type="entry name" value="Predicted protein"/>
    <property type="match status" value="1"/>
</dbReference>
<accession>A0A1D1Y499</accession>
<evidence type="ECO:0000313" key="1">
    <source>
        <dbReference type="EMBL" id="JAT49418.1"/>
    </source>
</evidence>
<sequence>MSTGFATAGANHLNHPEMEGFIERHGVRISKALGVTGIALYVSFVLISNHPCCRSSWSFLMPDRHRPSPSPDHGSSTPTNIHHIAFGIAGSVNTWSYRGAYVDLWWRPNQTRGFVWLDRAPIEYPWPATSPPFRVSEGTGRFRGYDRHKMPFAVRMTRVVLESYRAGMDGVRWFVMADDDTVLFLDNLVEVLRKYDHTAYFYVGGRSECVSQNAQHSFGMAFGGAGYAMSSPLVRELARILDGCLTRYPDLYGSDHVLQSCLAELGVSLTTEPGFHQIDLRGDISGLLSAHPHAPLLSLHHLDYVEPIFPSMTRQESVRHLMVAAAVDSSRLLQQAVCYDRRANWSLSASWGYSVQLYEKIYPPHLLHIPIQTFLPWKNTARPPFLFNVRPASRHPCEAPHVFFFHSLAAVGRGYIVTDYLRRTPRDLPACGNHSADGVSAVRIFSPASRFKWGRGGSRRECCEVLPSSANHVTEIRIRTCRENETME</sequence>
<dbReference type="GO" id="GO:0016757">
    <property type="term" value="F:glycosyltransferase activity"/>
    <property type="evidence" value="ECO:0007669"/>
    <property type="project" value="UniProtKB-KW"/>
</dbReference>
<organism evidence="1">
    <name type="scientific">Anthurium amnicola</name>
    <dbReference type="NCBI Taxonomy" id="1678845"/>
    <lineage>
        <taxon>Eukaryota</taxon>
        <taxon>Viridiplantae</taxon>
        <taxon>Streptophyta</taxon>
        <taxon>Embryophyta</taxon>
        <taxon>Tracheophyta</taxon>
        <taxon>Spermatophyta</taxon>
        <taxon>Magnoliopsida</taxon>
        <taxon>Liliopsida</taxon>
        <taxon>Araceae</taxon>
        <taxon>Pothoideae</taxon>
        <taxon>Potheae</taxon>
        <taxon>Anthurium</taxon>
    </lineage>
</organism>
<name>A0A1D1Y499_9ARAE</name>
<dbReference type="PANTHER" id="PTHR10811">
    <property type="entry name" value="FRINGE-RELATED"/>
    <property type="match status" value="1"/>
</dbReference>
<protein>
    <submittedName>
        <fullName evidence="1">Glycoprotein-N-acetylgalactosamine 3-beta-galactosyltransferase 1-A</fullName>
    </submittedName>
</protein>
<proteinExistence type="predicted"/>